<accession>A0ACC6C822</accession>
<gene>
    <name evidence="1" type="ORF">NYO99_06210</name>
</gene>
<proteinExistence type="predicted"/>
<sequence length="168" mass="17625">MKAFQIQNLLRVGTVAAALALSGVAAQAMPGGGHGRHGGPDAMMAGGPLGGMGGFGGHMLDLVDATDAQRSQIKSIFQAARQDLSGQRETGAKLRQQLAALYAAPNIDAAAIESLRQQMSAQHDAASKRMSQASIDAARVLTPEQRAKIAALAKKRQARMAERAEQRR</sequence>
<keyword evidence="2" id="KW-1185">Reference proteome</keyword>
<organism evidence="1 2">
    <name type="scientific">Roseateles hydrophilus</name>
    <dbReference type="NCBI Taxonomy" id="2975054"/>
    <lineage>
        <taxon>Bacteria</taxon>
        <taxon>Pseudomonadati</taxon>
        <taxon>Pseudomonadota</taxon>
        <taxon>Betaproteobacteria</taxon>
        <taxon>Burkholderiales</taxon>
        <taxon>Sphaerotilaceae</taxon>
        <taxon>Roseateles</taxon>
    </lineage>
</organism>
<dbReference type="EMBL" id="JAPPUY010000001">
    <property type="protein sequence ID" value="MCY4744562.1"/>
    <property type="molecule type" value="Genomic_DNA"/>
</dbReference>
<dbReference type="Proteomes" id="UP001076464">
    <property type="component" value="Unassembled WGS sequence"/>
</dbReference>
<reference evidence="1" key="1">
    <citation type="submission" date="2022-08" db="EMBL/GenBank/DDBJ databases">
        <title>Genome sequencing of Pelomonas sp. UHG3.</title>
        <authorList>
            <person name="So Y."/>
        </authorList>
    </citation>
    <scope>NUCLEOTIDE SEQUENCE</scope>
    <source>
        <strain evidence="1">UHG3</strain>
    </source>
</reference>
<name>A0ACC6C822_9BURK</name>
<comment type="caution">
    <text evidence="1">The sequence shown here is derived from an EMBL/GenBank/DDBJ whole genome shotgun (WGS) entry which is preliminary data.</text>
</comment>
<evidence type="ECO:0000313" key="2">
    <source>
        <dbReference type="Proteomes" id="UP001076464"/>
    </source>
</evidence>
<protein>
    <submittedName>
        <fullName evidence="1">Spy/CpxP family protein refolding chaperone</fullName>
    </submittedName>
</protein>
<evidence type="ECO:0000313" key="1">
    <source>
        <dbReference type="EMBL" id="MCY4744562.1"/>
    </source>
</evidence>